<dbReference type="Gene3D" id="1.20.1280.120">
    <property type="match status" value="1"/>
</dbReference>
<dbReference type="GO" id="GO:0042542">
    <property type="term" value="P:response to hydrogen peroxide"/>
    <property type="evidence" value="ECO:0007669"/>
    <property type="project" value="TreeGrafter"/>
</dbReference>
<dbReference type="PROSITE" id="PS51402">
    <property type="entry name" value="CATALASE_3"/>
    <property type="match status" value="1"/>
</dbReference>
<evidence type="ECO:0000313" key="3">
    <source>
        <dbReference type="Proteomes" id="UP000664169"/>
    </source>
</evidence>
<protein>
    <recommendedName>
        <fullName evidence="1">Catalase core domain-containing protein</fullName>
    </recommendedName>
</protein>
<dbReference type="InterPro" id="IPR024168">
    <property type="entry name" value="Catalase_SrpA-type_pred"/>
</dbReference>
<dbReference type="GO" id="GO:0005777">
    <property type="term" value="C:peroxisome"/>
    <property type="evidence" value="ECO:0007669"/>
    <property type="project" value="TreeGrafter"/>
</dbReference>
<dbReference type="PIRSF" id="PIRSF000296">
    <property type="entry name" value="SrpA"/>
    <property type="match status" value="1"/>
</dbReference>
<gene>
    <name evidence="2" type="ORF">GOMPHAMPRED_005045</name>
</gene>
<dbReference type="SUPFAM" id="SSF56634">
    <property type="entry name" value="Heme-dependent catalase-like"/>
    <property type="match status" value="1"/>
</dbReference>
<dbReference type="SMART" id="SM01060">
    <property type="entry name" value="Catalase"/>
    <property type="match status" value="1"/>
</dbReference>
<dbReference type="GO" id="GO:0020037">
    <property type="term" value="F:heme binding"/>
    <property type="evidence" value="ECO:0007669"/>
    <property type="project" value="InterPro"/>
</dbReference>
<keyword evidence="3" id="KW-1185">Reference proteome</keyword>
<organism evidence="2 3">
    <name type="scientific">Gomphillus americanus</name>
    <dbReference type="NCBI Taxonomy" id="1940652"/>
    <lineage>
        <taxon>Eukaryota</taxon>
        <taxon>Fungi</taxon>
        <taxon>Dikarya</taxon>
        <taxon>Ascomycota</taxon>
        <taxon>Pezizomycotina</taxon>
        <taxon>Lecanoromycetes</taxon>
        <taxon>OSLEUM clade</taxon>
        <taxon>Ostropomycetidae</taxon>
        <taxon>Ostropales</taxon>
        <taxon>Graphidaceae</taxon>
        <taxon>Gomphilloideae</taxon>
        <taxon>Gomphillus</taxon>
    </lineage>
</organism>
<accession>A0A8H3I6Y5</accession>
<dbReference type="GO" id="GO:0005739">
    <property type="term" value="C:mitochondrion"/>
    <property type="evidence" value="ECO:0007669"/>
    <property type="project" value="TreeGrafter"/>
</dbReference>
<dbReference type="PANTHER" id="PTHR11465:SF62">
    <property type="entry name" value="CATALASE T"/>
    <property type="match status" value="1"/>
</dbReference>
<evidence type="ECO:0000259" key="1">
    <source>
        <dbReference type="SMART" id="SM01060"/>
    </source>
</evidence>
<evidence type="ECO:0000313" key="2">
    <source>
        <dbReference type="EMBL" id="CAF9907193.1"/>
    </source>
</evidence>
<dbReference type="PANTHER" id="PTHR11465">
    <property type="entry name" value="CATALASE"/>
    <property type="match status" value="1"/>
</dbReference>
<dbReference type="Proteomes" id="UP000664169">
    <property type="component" value="Unassembled WGS sequence"/>
</dbReference>
<dbReference type="InterPro" id="IPR018028">
    <property type="entry name" value="Catalase"/>
</dbReference>
<dbReference type="OrthoDB" id="2379805at2759"/>
<dbReference type="GO" id="GO:0042744">
    <property type="term" value="P:hydrogen peroxide catabolic process"/>
    <property type="evidence" value="ECO:0007669"/>
    <property type="project" value="TreeGrafter"/>
</dbReference>
<dbReference type="GO" id="GO:0004096">
    <property type="term" value="F:catalase activity"/>
    <property type="evidence" value="ECO:0007669"/>
    <property type="project" value="InterPro"/>
</dbReference>
<dbReference type="InterPro" id="IPR020835">
    <property type="entry name" value="Catalase_sf"/>
</dbReference>
<dbReference type="Gene3D" id="2.40.180.10">
    <property type="entry name" value="Catalase core domain"/>
    <property type="match status" value="1"/>
</dbReference>
<comment type="caution">
    <text evidence="2">The sequence shown here is derived from an EMBL/GenBank/DDBJ whole genome shotgun (WGS) entry which is preliminary data.</text>
</comment>
<sequence>MPLPDNKQVVKLSEELVSTIRDTFKTPDNYRPVHAKGQLVKGSFTPSKDASKISKAEIFSKPSTPLILRYSTSPGIKNFPDNGEDGSRGFALRFVLSEDGHRHFDIITNNGFGFITGTGEGFLEQFQAIKTNTFDKYLEKYPHAKHFTENHSPSHAISFATEIWHSVNAFKFVNAEGAERFFRWRIVPWQGVMKYSTADAQKQSKHFHFDDLQWRLTHNRPIKYRLLAQLAEEGDPTNDSTKTWPETNEFVEMGEIVVDQLWNMDDGNPAGEAQKRIIYDPVPRQIEGIEASDDPLIEVRAAAYLISGKIRRDHGDEIVEQATDLKE</sequence>
<dbReference type="EMBL" id="CAJPDQ010000003">
    <property type="protein sequence ID" value="CAF9907193.1"/>
    <property type="molecule type" value="Genomic_DNA"/>
</dbReference>
<feature type="domain" description="Catalase core" evidence="1">
    <location>
        <begin position="1"/>
        <end position="326"/>
    </location>
</feature>
<dbReference type="AlphaFoldDB" id="A0A8H3I6Y5"/>
<dbReference type="InterPro" id="IPR011614">
    <property type="entry name" value="Catalase_core"/>
</dbReference>
<proteinExistence type="predicted"/>
<dbReference type="Pfam" id="PF00199">
    <property type="entry name" value="Catalase"/>
    <property type="match status" value="1"/>
</dbReference>
<name>A0A8H3I6Y5_9LECA</name>
<reference evidence="2" key="1">
    <citation type="submission" date="2021-03" db="EMBL/GenBank/DDBJ databases">
        <authorList>
            <person name="Tagirdzhanova G."/>
        </authorList>
    </citation>
    <scope>NUCLEOTIDE SEQUENCE</scope>
</reference>